<feature type="domain" description="Peptidase C1A papain C-terminal" evidence="3">
    <location>
        <begin position="77"/>
        <end position="340"/>
    </location>
</feature>
<dbReference type="InterPro" id="IPR038765">
    <property type="entry name" value="Papain-like_cys_pep_sf"/>
</dbReference>
<dbReference type="GO" id="GO:0006508">
    <property type="term" value="P:proteolysis"/>
    <property type="evidence" value="ECO:0007669"/>
    <property type="project" value="InterPro"/>
</dbReference>
<evidence type="ECO:0000313" key="5">
    <source>
        <dbReference type="Proteomes" id="UP001515480"/>
    </source>
</evidence>
<sequence>MASPSLLLRFCMLTATAPLHATLSPSAEPLQPEQLAPRYRPHFGNEARRRSLDFSAHFVSTAPPLLALALGGQSPEPPATFSWRDHNGRNYVSEAYNQHIPQYCGSCWAFAATTVLADRWFIHQALLANHTERPIRRLSVQTVIGCNGQGDSCSGGNDALVYEYAQREGIPDDSCSSYMAVDTTCAHATVNETNKPPCYTCWPGKRSVDGVVDELSACAPVTHFRRLYVSSVHSVSGMAQMKQAIYQGGPISCGVAATDDLVDYKGGVFSQPGEQPTNENHVVVVVGWGVDSHGNTYWEALNSWGSSWGEDGYVRLVTSSNTGPAGTANNLIEQLCYYGVPDRYE</sequence>
<reference evidence="4 5" key="1">
    <citation type="journal article" date="2024" name="Science">
        <title>Giant polyketide synthase enzymes in the biosynthesis of giant marine polyether toxins.</title>
        <authorList>
            <person name="Fallon T.R."/>
            <person name="Shende V.V."/>
            <person name="Wierzbicki I.H."/>
            <person name="Pendleton A.L."/>
            <person name="Watervoot N.F."/>
            <person name="Auber R.P."/>
            <person name="Gonzalez D.J."/>
            <person name="Wisecaver J.H."/>
            <person name="Moore B.S."/>
        </authorList>
    </citation>
    <scope>NUCLEOTIDE SEQUENCE [LARGE SCALE GENOMIC DNA]</scope>
    <source>
        <strain evidence="4 5">12B1</strain>
    </source>
</reference>
<keyword evidence="5" id="KW-1185">Reference proteome</keyword>
<dbReference type="Pfam" id="PF00112">
    <property type="entry name" value="Peptidase_C1"/>
    <property type="match status" value="1"/>
</dbReference>
<dbReference type="SUPFAM" id="SSF54001">
    <property type="entry name" value="Cysteine proteinases"/>
    <property type="match status" value="1"/>
</dbReference>
<protein>
    <recommendedName>
        <fullName evidence="3">Peptidase C1A papain C-terminal domain-containing protein</fullName>
    </recommendedName>
</protein>
<keyword evidence="2" id="KW-0732">Signal</keyword>
<feature type="signal peptide" evidence="2">
    <location>
        <begin position="1"/>
        <end position="21"/>
    </location>
</feature>
<dbReference type="AlphaFoldDB" id="A0AB34J0N7"/>
<dbReference type="EMBL" id="JBGBPQ010000014">
    <property type="protein sequence ID" value="KAL1510992.1"/>
    <property type="molecule type" value="Genomic_DNA"/>
</dbReference>
<dbReference type="SMART" id="SM00645">
    <property type="entry name" value="Pept_C1"/>
    <property type="match status" value="1"/>
</dbReference>
<feature type="chain" id="PRO_5044194204" description="Peptidase C1A papain C-terminal domain-containing protein" evidence="2">
    <location>
        <begin position="22"/>
        <end position="345"/>
    </location>
</feature>
<accession>A0AB34J0N7</accession>
<proteinExistence type="inferred from homology"/>
<dbReference type="Gene3D" id="3.90.70.10">
    <property type="entry name" value="Cysteine proteinases"/>
    <property type="match status" value="1"/>
</dbReference>
<dbReference type="PANTHER" id="PTHR12411">
    <property type="entry name" value="CYSTEINE PROTEASE FAMILY C1-RELATED"/>
    <property type="match status" value="1"/>
</dbReference>
<evidence type="ECO:0000259" key="3">
    <source>
        <dbReference type="SMART" id="SM00645"/>
    </source>
</evidence>
<dbReference type="InterPro" id="IPR013128">
    <property type="entry name" value="Peptidase_C1A"/>
</dbReference>
<dbReference type="InterPro" id="IPR000668">
    <property type="entry name" value="Peptidase_C1A_C"/>
</dbReference>
<evidence type="ECO:0000256" key="2">
    <source>
        <dbReference type="SAM" id="SignalP"/>
    </source>
</evidence>
<name>A0AB34J0N7_PRYPA</name>
<organism evidence="4 5">
    <name type="scientific">Prymnesium parvum</name>
    <name type="common">Toxic golden alga</name>
    <dbReference type="NCBI Taxonomy" id="97485"/>
    <lineage>
        <taxon>Eukaryota</taxon>
        <taxon>Haptista</taxon>
        <taxon>Haptophyta</taxon>
        <taxon>Prymnesiophyceae</taxon>
        <taxon>Prymnesiales</taxon>
        <taxon>Prymnesiaceae</taxon>
        <taxon>Prymnesium</taxon>
    </lineage>
</organism>
<gene>
    <name evidence="4" type="ORF">AB1Y20_005817</name>
</gene>
<evidence type="ECO:0000256" key="1">
    <source>
        <dbReference type="ARBA" id="ARBA00008455"/>
    </source>
</evidence>
<dbReference type="Proteomes" id="UP001515480">
    <property type="component" value="Unassembled WGS sequence"/>
</dbReference>
<comment type="caution">
    <text evidence="4">The sequence shown here is derived from an EMBL/GenBank/DDBJ whole genome shotgun (WGS) entry which is preliminary data.</text>
</comment>
<dbReference type="PRINTS" id="PR00705">
    <property type="entry name" value="PAPAIN"/>
</dbReference>
<evidence type="ECO:0000313" key="4">
    <source>
        <dbReference type="EMBL" id="KAL1510992.1"/>
    </source>
</evidence>
<comment type="similarity">
    <text evidence="1">Belongs to the peptidase C1 family.</text>
</comment>
<dbReference type="GO" id="GO:0008234">
    <property type="term" value="F:cysteine-type peptidase activity"/>
    <property type="evidence" value="ECO:0007669"/>
    <property type="project" value="InterPro"/>
</dbReference>